<dbReference type="AlphaFoldDB" id="A0A0M2SUU1"/>
<name>A0A0M2SUU1_9BACI</name>
<keyword evidence="1" id="KW-0472">Membrane</keyword>
<dbReference type="OrthoDB" id="9851968at2"/>
<keyword evidence="1" id="KW-1133">Transmembrane helix</keyword>
<protein>
    <submittedName>
        <fullName evidence="2">Uncharacterized protein</fullName>
    </submittedName>
</protein>
<sequence>MNKLIPFFLLFLLPSLFYSQSDLHRFGGKIHAFQQDAPHLYVDHSEWLLGDDHKHPSSPGIFFPALLVCVMMAFMGMLYCLIRFKITSAFLTPILYQSKYVIVSSEVNA</sequence>
<organism evidence="2 3">
    <name type="scientific">Mesobacillus campisalis</name>
    <dbReference type="NCBI Taxonomy" id="1408103"/>
    <lineage>
        <taxon>Bacteria</taxon>
        <taxon>Bacillati</taxon>
        <taxon>Bacillota</taxon>
        <taxon>Bacilli</taxon>
        <taxon>Bacillales</taxon>
        <taxon>Bacillaceae</taxon>
        <taxon>Mesobacillus</taxon>
    </lineage>
</organism>
<comment type="caution">
    <text evidence="2">The sequence shown here is derived from an EMBL/GenBank/DDBJ whole genome shotgun (WGS) entry which is preliminary data.</text>
</comment>
<feature type="transmembrane region" description="Helical" evidence="1">
    <location>
        <begin position="61"/>
        <end position="82"/>
    </location>
</feature>
<keyword evidence="3" id="KW-1185">Reference proteome</keyword>
<evidence type="ECO:0000256" key="1">
    <source>
        <dbReference type="SAM" id="Phobius"/>
    </source>
</evidence>
<dbReference type="PATRIC" id="fig|1408103.3.peg.4341"/>
<proteinExistence type="predicted"/>
<accession>A0A0M2SUU1</accession>
<dbReference type="EMBL" id="LAYY01000032">
    <property type="protein sequence ID" value="KKK36390.1"/>
    <property type="molecule type" value="Genomic_DNA"/>
</dbReference>
<gene>
    <name evidence="2" type="ORF">WQ57_19615</name>
</gene>
<dbReference type="Proteomes" id="UP000034166">
    <property type="component" value="Unassembled WGS sequence"/>
</dbReference>
<dbReference type="RefSeq" id="WP_046525465.1">
    <property type="nucleotide sequence ID" value="NZ_LAYY01000032.1"/>
</dbReference>
<keyword evidence="1" id="KW-0812">Transmembrane</keyword>
<reference evidence="2 3" key="1">
    <citation type="submission" date="2015-04" db="EMBL/GenBank/DDBJ databases">
        <title>Taxonomic description and genome sequence of Bacillus campisalis sp. nov., a novel member of the genus Bacillus isolated from solar saltern.</title>
        <authorList>
            <person name="Mathan Kumar R."/>
            <person name="Kaur G."/>
            <person name="Kumar A."/>
            <person name="Singh N.K."/>
            <person name="Kaur N."/>
            <person name="Kumar N."/>
            <person name="Mayilraj S."/>
        </authorList>
    </citation>
    <scope>NUCLEOTIDE SEQUENCE [LARGE SCALE GENOMIC DNA]</scope>
    <source>
        <strain evidence="2 3">SA2-6</strain>
    </source>
</reference>
<evidence type="ECO:0000313" key="3">
    <source>
        <dbReference type="Proteomes" id="UP000034166"/>
    </source>
</evidence>
<evidence type="ECO:0000313" key="2">
    <source>
        <dbReference type="EMBL" id="KKK36390.1"/>
    </source>
</evidence>